<dbReference type="Gene3D" id="2.30.30.140">
    <property type="match status" value="1"/>
</dbReference>
<dbReference type="InterPro" id="IPR000313">
    <property type="entry name" value="PWWP_dom"/>
</dbReference>
<reference evidence="11" key="1">
    <citation type="journal article" date="2016" name="Gigascience">
        <title>De novo construction of an expanded transcriptome assembly for the western tarnished plant bug, Lygus hesperus.</title>
        <authorList>
            <person name="Tassone E.E."/>
            <person name="Geib S.M."/>
            <person name="Hall B."/>
            <person name="Fabrick J.A."/>
            <person name="Brent C.S."/>
            <person name="Hull J.J."/>
        </authorList>
    </citation>
    <scope>NUCLEOTIDE SEQUENCE</scope>
</reference>
<evidence type="ECO:0000256" key="1">
    <source>
        <dbReference type="ARBA" id="ARBA00022723"/>
    </source>
</evidence>
<feature type="compositionally biased region" description="Basic and acidic residues" evidence="7">
    <location>
        <begin position="1045"/>
        <end position="1061"/>
    </location>
</feature>
<feature type="compositionally biased region" description="Basic and acidic residues" evidence="7">
    <location>
        <begin position="1013"/>
        <end position="1037"/>
    </location>
</feature>
<dbReference type="InterPro" id="IPR011011">
    <property type="entry name" value="Znf_FYVE_PHD"/>
</dbReference>
<dbReference type="EMBL" id="GDHC01019182">
    <property type="protein sequence ID" value="JAP99446.1"/>
    <property type="molecule type" value="Transcribed_RNA"/>
</dbReference>
<keyword evidence="11" id="KW-0808">Transferase</keyword>
<accession>A0A146KWK4</accession>
<evidence type="ECO:0000259" key="10">
    <source>
        <dbReference type="PROSITE" id="PS50812"/>
    </source>
</evidence>
<dbReference type="CDD" id="cd15538">
    <property type="entry name" value="PHD_PRKCBP1"/>
    <property type="match status" value="1"/>
</dbReference>
<feature type="compositionally biased region" description="Basic and acidic residues" evidence="7">
    <location>
        <begin position="666"/>
        <end position="680"/>
    </location>
</feature>
<feature type="region of interest" description="Disordered" evidence="7">
    <location>
        <begin position="658"/>
        <end position="686"/>
    </location>
</feature>
<feature type="region of interest" description="Disordered" evidence="7">
    <location>
        <begin position="592"/>
        <end position="624"/>
    </location>
</feature>
<keyword evidence="2 6" id="KW-0863">Zinc-finger</keyword>
<dbReference type="InterPro" id="IPR001487">
    <property type="entry name" value="Bromodomain"/>
</dbReference>
<dbReference type="InterPro" id="IPR019787">
    <property type="entry name" value="Znf_PHD-finger"/>
</dbReference>
<dbReference type="SUPFAM" id="SSF57903">
    <property type="entry name" value="FYVE/PHD zinc finger"/>
    <property type="match status" value="1"/>
</dbReference>
<organism evidence="11">
    <name type="scientific">Lygus hesperus</name>
    <name type="common">Western plant bug</name>
    <dbReference type="NCBI Taxonomy" id="30085"/>
    <lineage>
        <taxon>Eukaryota</taxon>
        <taxon>Metazoa</taxon>
        <taxon>Ecdysozoa</taxon>
        <taxon>Arthropoda</taxon>
        <taxon>Hexapoda</taxon>
        <taxon>Insecta</taxon>
        <taxon>Pterygota</taxon>
        <taxon>Neoptera</taxon>
        <taxon>Paraneoptera</taxon>
        <taxon>Hemiptera</taxon>
        <taxon>Heteroptera</taxon>
        <taxon>Panheteroptera</taxon>
        <taxon>Cimicomorpha</taxon>
        <taxon>Miridae</taxon>
        <taxon>Mirini</taxon>
        <taxon>Lygus</taxon>
    </lineage>
</organism>
<dbReference type="PROSITE" id="PS50014">
    <property type="entry name" value="BROMODOMAIN_2"/>
    <property type="match status" value="1"/>
</dbReference>
<proteinExistence type="predicted"/>
<evidence type="ECO:0000256" key="3">
    <source>
        <dbReference type="ARBA" id="ARBA00022833"/>
    </source>
</evidence>
<dbReference type="PROSITE" id="PS50812">
    <property type="entry name" value="PWWP"/>
    <property type="match status" value="1"/>
</dbReference>
<evidence type="ECO:0000313" key="11">
    <source>
        <dbReference type="EMBL" id="JAP99446.1"/>
    </source>
</evidence>
<keyword evidence="1" id="KW-0479">Metal-binding</keyword>
<keyword evidence="11" id="KW-0418">Kinase</keyword>
<dbReference type="PANTHER" id="PTHR46453:SF5">
    <property type="entry name" value="PROTEIN KINASE C-BINDING PROTEIN 1 ISOFORM X1"/>
    <property type="match status" value="1"/>
</dbReference>
<dbReference type="PANTHER" id="PTHR46453">
    <property type="entry name" value="PROTEIN KINASE C-BINDING PROTEIN 1"/>
    <property type="match status" value="1"/>
</dbReference>
<name>A0A146KWK4_LYGHE</name>
<feature type="region of interest" description="Disordered" evidence="7">
    <location>
        <begin position="951"/>
        <end position="1061"/>
    </location>
</feature>
<feature type="domain" description="Bromo" evidence="8">
    <location>
        <begin position="117"/>
        <end position="187"/>
    </location>
</feature>
<dbReference type="SUPFAM" id="SSF47370">
    <property type="entry name" value="Bromodomain"/>
    <property type="match status" value="1"/>
</dbReference>
<dbReference type="CDD" id="cd20160">
    <property type="entry name" value="PWWP_PRKCBP1"/>
    <property type="match status" value="1"/>
</dbReference>
<dbReference type="InterPro" id="IPR013083">
    <property type="entry name" value="Znf_RING/FYVE/PHD"/>
</dbReference>
<dbReference type="InterPro" id="IPR036427">
    <property type="entry name" value="Bromodomain-like_sf"/>
</dbReference>
<dbReference type="GO" id="GO:0008270">
    <property type="term" value="F:zinc ion binding"/>
    <property type="evidence" value="ECO:0007669"/>
    <property type="project" value="UniProtKB-KW"/>
</dbReference>
<feature type="compositionally biased region" description="Low complexity" evidence="7">
    <location>
        <begin position="615"/>
        <end position="624"/>
    </location>
</feature>
<feature type="domain" description="PHD-type" evidence="9">
    <location>
        <begin position="43"/>
        <end position="90"/>
    </location>
</feature>
<dbReference type="InterPro" id="IPR059153">
    <property type="entry name" value="NSD_PHD-1st"/>
</dbReference>
<dbReference type="Pfam" id="PF00439">
    <property type="entry name" value="Bromodomain"/>
    <property type="match status" value="1"/>
</dbReference>
<dbReference type="PROSITE" id="PS50016">
    <property type="entry name" value="ZF_PHD_2"/>
    <property type="match status" value="1"/>
</dbReference>
<dbReference type="InterPro" id="IPR044075">
    <property type="entry name" value="PRKCBP1_PHD"/>
</dbReference>
<keyword evidence="3" id="KW-0862">Zinc</keyword>
<feature type="non-terminal residue" evidence="11">
    <location>
        <position position="1061"/>
    </location>
</feature>
<dbReference type="Gene3D" id="3.30.40.10">
    <property type="entry name" value="Zinc/RING finger domain, C3HC4 (zinc finger)"/>
    <property type="match status" value="1"/>
</dbReference>
<evidence type="ECO:0000259" key="8">
    <source>
        <dbReference type="PROSITE" id="PS50014"/>
    </source>
</evidence>
<dbReference type="GO" id="GO:0005737">
    <property type="term" value="C:cytoplasm"/>
    <property type="evidence" value="ECO:0007669"/>
    <property type="project" value="TreeGrafter"/>
</dbReference>
<feature type="compositionally biased region" description="Polar residues" evidence="7">
    <location>
        <begin position="592"/>
        <end position="613"/>
    </location>
</feature>
<protein>
    <submittedName>
        <fullName evidence="11">Protein kinase C-binding protein 1</fullName>
    </submittedName>
</protein>
<dbReference type="GO" id="GO:0016301">
    <property type="term" value="F:kinase activity"/>
    <property type="evidence" value="ECO:0007669"/>
    <property type="project" value="UniProtKB-KW"/>
</dbReference>
<evidence type="ECO:0000256" key="2">
    <source>
        <dbReference type="ARBA" id="ARBA00022771"/>
    </source>
</evidence>
<evidence type="ECO:0000256" key="5">
    <source>
        <dbReference type="PROSITE-ProRule" id="PRU00035"/>
    </source>
</evidence>
<dbReference type="InterPro" id="IPR001965">
    <property type="entry name" value="Znf_PHD"/>
</dbReference>
<evidence type="ECO:0000256" key="7">
    <source>
        <dbReference type="SAM" id="MobiDB-lite"/>
    </source>
</evidence>
<dbReference type="SUPFAM" id="SSF63748">
    <property type="entry name" value="Tudor/PWWP/MBT"/>
    <property type="match status" value="1"/>
</dbReference>
<dbReference type="Gene3D" id="1.20.920.10">
    <property type="entry name" value="Bromodomain-like"/>
    <property type="match status" value="1"/>
</dbReference>
<feature type="domain" description="PWWP" evidence="10">
    <location>
        <begin position="230"/>
        <end position="281"/>
    </location>
</feature>
<evidence type="ECO:0000259" key="9">
    <source>
        <dbReference type="PROSITE" id="PS50016"/>
    </source>
</evidence>
<keyword evidence="4 5" id="KW-0103">Bromodomain</keyword>
<gene>
    <name evidence="11" type="primary">ZMYND8_0</name>
    <name evidence="11" type="ORF">g.88913</name>
</gene>
<sequence length="1061" mass="117625">MKAAAEVLKEVRKSVATCSDEESKRTKFEKAKKQYPKIKGNKDVFCWTCHKSGNVATCSSCPRAFHLKCGHLESIPEPSKKWICPECDNVRRANSQTSTSQLKVLSQMLGYVIDRMKQVRGSEDFCEPVDTNKWHDYLDYVIKPMDIPKLADNVRRQMYKSTEDFLSDFRWLVHDSYVYNSVHSAYTKTAKSMSAVAKQECEEIKNCADCYLHAYSLGVNDWFIEPCTTPHILVWAQLSGFPYWPGKVMRHVNADMVDVRFFGDHSRANVPVTSCFLYSRLMPCAVKKNHPKIADGIEEAEQHVKRLRTLYGNFYYAQYRVRYVARDEDFIRKLQLPGFRKPGETPEFLKKVELERAEKMILDKDFQSEMKQMSTQSKKVLAPIKRKSLDKTHKEGAKRMLVQLNTPMGVKCAIMNCSGSESDSSPKHVSEKTIDSTKSRLFISSPFKTTPTKRIRLSDKFESLGKKTSQRTAPEKDAMIKQVVETSPKELADIYKSISPNKPKTPIKDSGIIESISRKLLTPTSLRSIRAANDSKEETPPRRTLGVEEQKLAISSSAKFRQNGLQNKFRGFSRECQEDSDGDSDVLIIASRESSPIRNIEGTSPRTETSPAKINSPPVVSSESVNSVLESGSAEKVEEKNEVKNGVLDSGFSAEKVAEESNDNVHGIEGKKCLPEKVEENGNSTVPESEVYSVSDSESFAGAVDQILPSDTAKKLEPSKSISCVTGESDFPLEETDREKIRAVTECGDGKQLTENPDDICDLTKSTSLAIDGDFPPDKGDEKSDTAVMEIDRNFVLNDDSSAENVGGNSKVTECLTNTFTETTLRTNVKPGNDVSSVVDLEESNANDSERSVLDLLNGDLTQLYDNLASQCSSSDESAINDTANTTNLANQFSASKSELSVVSVTSSSSISSSVHSPTDISNETRPELGVLSILTSNTTNSCTPEDQICHTSKPEDAKDQGCSPGLCPNEIETDSSKEELSNTTETMVAPRDDCLQNLVKATPSTALANPDVDDRDHSRSSERPNEVQTDSTREEISNATETLVGREGDCHQDVEKPTSS</sequence>
<dbReference type="SMART" id="SM00249">
    <property type="entry name" value="PHD"/>
    <property type="match status" value="1"/>
</dbReference>
<dbReference type="AlphaFoldDB" id="A0A146KWK4"/>
<dbReference type="Pfam" id="PF00855">
    <property type="entry name" value="PWWP"/>
    <property type="match status" value="1"/>
</dbReference>
<evidence type="ECO:0000256" key="6">
    <source>
        <dbReference type="PROSITE-ProRule" id="PRU00146"/>
    </source>
</evidence>
<evidence type="ECO:0000256" key="4">
    <source>
        <dbReference type="ARBA" id="ARBA00023117"/>
    </source>
</evidence>
<dbReference type="Pfam" id="PF23011">
    <property type="entry name" value="PHD-1st_NSD"/>
    <property type="match status" value="1"/>
</dbReference>
<dbReference type="SMART" id="SM00293">
    <property type="entry name" value="PWWP"/>
    <property type="match status" value="1"/>
</dbReference>
<dbReference type="SMART" id="SM00297">
    <property type="entry name" value="BROMO"/>
    <property type="match status" value="1"/>
</dbReference>
<dbReference type="GO" id="GO:0003714">
    <property type="term" value="F:transcription corepressor activity"/>
    <property type="evidence" value="ECO:0007669"/>
    <property type="project" value="TreeGrafter"/>
</dbReference>
<dbReference type="GO" id="GO:0005634">
    <property type="term" value="C:nucleus"/>
    <property type="evidence" value="ECO:0007669"/>
    <property type="project" value="TreeGrafter"/>
</dbReference>